<dbReference type="EMBL" id="CADEPM010000005">
    <property type="protein sequence ID" value="CAB3406213.1"/>
    <property type="molecule type" value="Genomic_DNA"/>
</dbReference>
<feature type="region of interest" description="Disordered" evidence="1">
    <location>
        <begin position="369"/>
        <end position="391"/>
    </location>
</feature>
<comment type="caution">
    <text evidence="2">The sequence shown here is derived from an EMBL/GenBank/DDBJ whole genome shotgun (WGS) entry which is preliminary data.</text>
</comment>
<proteinExistence type="predicted"/>
<evidence type="ECO:0000313" key="3">
    <source>
        <dbReference type="Proteomes" id="UP000494206"/>
    </source>
</evidence>
<dbReference type="OrthoDB" id="10527633at2759"/>
<dbReference type="Proteomes" id="UP000494206">
    <property type="component" value="Unassembled WGS sequence"/>
</dbReference>
<name>A0A8S1EXZ4_9PELO</name>
<sequence>MSNSPDGENIGDFLAASVKMENEEEPPQKSIIYVTANVKIPLIFENNSESLSKTIRNGKLNLVDVGNLIIESHRMGLPTGCLIDDFVQISVWKVNGQMFTSAYLDPGNSQALQIGNYVMNEIISRKIESMRRTTPSTKQSLPTLDMGEVSGSILNIHQEFRIQADPPFKEYLINLSEFEHPRKSLKQHIVLRDYLYFILTKITDPPEAIRSYTYRNVPKGENYESENGSEDESVEMSDEERNGIEDYPSIEGKHQFKDLPEHVTKTLKALFLQYYGLDSPILSCNIMTNAELEACPDFRILGSDNDERLIALREKRRIWYNFTVLIFPAMLKNACCEIRLSSFTTINGKIVWTKRKRKAGFRAQLQAMKRKSTGNSKTKKAKQAKTANCDN</sequence>
<reference evidence="2 3" key="1">
    <citation type="submission" date="2020-04" db="EMBL/GenBank/DDBJ databases">
        <authorList>
            <person name="Laetsch R D."/>
            <person name="Stevens L."/>
            <person name="Kumar S."/>
            <person name="Blaxter L. M."/>
        </authorList>
    </citation>
    <scope>NUCLEOTIDE SEQUENCE [LARGE SCALE GENOMIC DNA]</scope>
</reference>
<keyword evidence="3" id="KW-1185">Reference proteome</keyword>
<evidence type="ECO:0000313" key="2">
    <source>
        <dbReference type="EMBL" id="CAB3406213.1"/>
    </source>
</evidence>
<protein>
    <submittedName>
        <fullName evidence="2">Uncharacterized protein</fullName>
    </submittedName>
</protein>
<gene>
    <name evidence="2" type="ORF">CBOVIS_LOCUS8315</name>
</gene>
<organism evidence="2 3">
    <name type="scientific">Caenorhabditis bovis</name>
    <dbReference type="NCBI Taxonomy" id="2654633"/>
    <lineage>
        <taxon>Eukaryota</taxon>
        <taxon>Metazoa</taxon>
        <taxon>Ecdysozoa</taxon>
        <taxon>Nematoda</taxon>
        <taxon>Chromadorea</taxon>
        <taxon>Rhabditida</taxon>
        <taxon>Rhabditina</taxon>
        <taxon>Rhabditomorpha</taxon>
        <taxon>Rhabditoidea</taxon>
        <taxon>Rhabditidae</taxon>
        <taxon>Peloderinae</taxon>
        <taxon>Caenorhabditis</taxon>
    </lineage>
</organism>
<feature type="region of interest" description="Disordered" evidence="1">
    <location>
        <begin position="218"/>
        <end position="239"/>
    </location>
</feature>
<feature type="compositionally biased region" description="Acidic residues" evidence="1">
    <location>
        <begin position="223"/>
        <end position="238"/>
    </location>
</feature>
<accession>A0A8S1EXZ4</accession>
<evidence type="ECO:0000256" key="1">
    <source>
        <dbReference type="SAM" id="MobiDB-lite"/>
    </source>
</evidence>
<dbReference type="AlphaFoldDB" id="A0A8S1EXZ4"/>
<feature type="compositionally biased region" description="Basic residues" evidence="1">
    <location>
        <begin position="369"/>
        <end position="383"/>
    </location>
</feature>